<proteinExistence type="predicted"/>
<dbReference type="InterPro" id="IPR021737">
    <property type="entry name" value="Phage_phiKZ_Orf197"/>
</dbReference>
<dbReference type="Proteomes" id="UP000198851">
    <property type="component" value="Unassembled WGS sequence"/>
</dbReference>
<sequence length="126" mass="14599">MNDQLLLLLLIAALQIKHLIADFFLQNSKMIMGREVYWHLGRTQHAGIHSIFSTLVLGIFGTPLVPLLAIVVAEFIIHFHIDWLKARYSVNRNLQPDQPLYWYAMGTDQAAHQLTYLVMAWIWICL</sequence>
<dbReference type="EMBL" id="FOSZ01000005">
    <property type="protein sequence ID" value="SFL09474.1"/>
    <property type="molecule type" value="Genomic_DNA"/>
</dbReference>
<dbReference type="RefSeq" id="WP_093324160.1">
    <property type="nucleotide sequence ID" value="NZ_FOSZ01000005.1"/>
</dbReference>
<evidence type="ECO:0008006" key="4">
    <source>
        <dbReference type="Google" id="ProtNLM"/>
    </source>
</evidence>
<reference evidence="3" key="1">
    <citation type="submission" date="2016-10" db="EMBL/GenBank/DDBJ databases">
        <authorList>
            <person name="Varghese N."/>
            <person name="Submissions S."/>
        </authorList>
    </citation>
    <scope>NUCLEOTIDE SEQUENCE [LARGE SCALE GENOMIC DNA]</scope>
    <source>
        <strain evidence="3">DSM 28453</strain>
    </source>
</reference>
<accession>A0A1I4EUX2</accession>
<evidence type="ECO:0000256" key="1">
    <source>
        <dbReference type="SAM" id="Phobius"/>
    </source>
</evidence>
<name>A0A1I4EUX2_9RHOB</name>
<dbReference type="AlphaFoldDB" id="A0A1I4EUX2"/>
<gene>
    <name evidence="2" type="ORF">SAMN04488036_1052</name>
</gene>
<protein>
    <recommendedName>
        <fullName evidence="4">DUF3307 domain-containing protein</fullName>
    </recommendedName>
</protein>
<keyword evidence="1" id="KW-0812">Transmembrane</keyword>
<keyword evidence="3" id="KW-1185">Reference proteome</keyword>
<keyword evidence="1" id="KW-1133">Transmembrane helix</keyword>
<evidence type="ECO:0000313" key="2">
    <source>
        <dbReference type="EMBL" id="SFL09474.1"/>
    </source>
</evidence>
<keyword evidence="1" id="KW-0472">Membrane</keyword>
<evidence type="ECO:0000313" key="3">
    <source>
        <dbReference type="Proteomes" id="UP000198851"/>
    </source>
</evidence>
<organism evidence="2 3">
    <name type="scientific">Shimia haliotis</name>
    <dbReference type="NCBI Taxonomy" id="1280847"/>
    <lineage>
        <taxon>Bacteria</taxon>
        <taxon>Pseudomonadati</taxon>
        <taxon>Pseudomonadota</taxon>
        <taxon>Alphaproteobacteria</taxon>
        <taxon>Rhodobacterales</taxon>
        <taxon>Roseobacteraceae</taxon>
    </lineage>
</organism>
<dbReference type="Pfam" id="PF11750">
    <property type="entry name" value="DUF3307"/>
    <property type="match status" value="1"/>
</dbReference>
<dbReference type="OrthoDB" id="558011at2"/>
<feature type="transmembrane region" description="Helical" evidence="1">
    <location>
        <begin position="51"/>
        <end position="79"/>
    </location>
</feature>
<dbReference type="STRING" id="1280847.SAMN04488036_1052"/>